<keyword evidence="2" id="KW-1185">Reference proteome</keyword>
<dbReference type="Proteomes" id="UP000736335">
    <property type="component" value="Unassembled WGS sequence"/>
</dbReference>
<evidence type="ECO:0000313" key="2">
    <source>
        <dbReference type="Proteomes" id="UP000736335"/>
    </source>
</evidence>
<protein>
    <submittedName>
        <fullName evidence="1">Uncharacterized protein</fullName>
    </submittedName>
</protein>
<name>A0A9P6HQD4_9AGAM</name>
<organism evidence="1 2">
    <name type="scientific">Thelephora terrestris</name>
    <dbReference type="NCBI Taxonomy" id="56493"/>
    <lineage>
        <taxon>Eukaryota</taxon>
        <taxon>Fungi</taxon>
        <taxon>Dikarya</taxon>
        <taxon>Basidiomycota</taxon>
        <taxon>Agaricomycotina</taxon>
        <taxon>Agaricomycetes</taxon>
        <taxon>Thelephorales</taxon>
        <taxon>Thelephoraceae</taxon>
        <taxon>Thelephora</taxon>
    </lineage>
</organism>
<evidence type="ECO:0000313" key="1">
    <source>
        <dbReference type="EMBL" id="KAF9792834.1"/>
    </source>
</evidence>
<reference evidence="1" key="1">
    <citation type="journal article" date="2020" name="Nat. Commun.">
        <title>Large-scale genome sequencing of mycorrhizal fungi provides insights into the early evolution of symbiotic traits.</title>
        <authorList>
            <person name="Miyauchi S."/>
            <person name="Kiss E."/>
            <person name="Kuo A."/>
            <person name="Drula E."/>
            <person name="Kohler A."/>
            <person name="Sanchez-Garcia M."/>
            <person name="Morin E."/>
            <person name="Andreopoulos B."/>
            <person name="Barry K.W."/>
            <person name="Bonito G."/>
            <person name="Buee M."/>
            <person name="Carver A."/>
            <person name="Chen C."/>
            <person name="Cichocki N."/>
            <person name="Clum A."/>
            <person name="Culley D."/>
            <person name="Crous P.W."/>
            <person name="Fauchery L."/>
            <person name="Girlanda M."/>
            <person name="Hayes R.D."/>
            <person name="Keri Z."/>
            <person name="LaButti K."/>
            <person name="Lipzen A."/>
            <person name="Lombard V."/>
            <person name="Magnuson J."/>
            <person name="Maillard F."/>
            <person name="Murat C."/>
            <person name="Nolan M."/>
            <person name="Ohm R.A."/>
            <person name="Pangilinan J."/>
            <person name="Pereira M.F."/>
            <person name="Perotto S."/>
            <person name="Peter M."/>
            <person name="Pfister S."/>
            <person name="Riley R."/>
            <person name="Sitrit Y."/>
            <person name="Stielow J.B."/>
            <person name="Szollosi G."/>
            <person name="Zifcakova L."/>
            <person name="Stursova M."/>
            <person name="Spatafora J.W."/>
            <person name="Tedersoo L."/>
            <person name="Vaario L.M."/>
            <person name="Yamada A."/>
            <person name="Yan M."/>
            <person name="Wang P."/>
            <person name="Xu J."/>
            <person name="Bruns T."/>
            <person name="Baldrian P."/>
            <person name="Vilgalys R."/>
            <person name="Dunand C."/>
            <person name="Henrissat B."/>
            <person name="Grigoriev I.V."/>
            <person name="Hibbett D."/>
            <person name="Nagy L.G."/>
            <person name="Martin F.M."/>
        </authorList>
    </citation>
    <scope>NUCLEOTIDE SEQUENCE</scope>
    <source>
        <strain evidence="1">UH-Tt-Lm1</strain>
    </source>
</reference>
<dbReference type="OrthoDB" id="3235815at2759"/>
<gene>
    <name evidence="1" type="ORF">BJ322DRAFT_1103296</name>
</gene>
<dbReference type="AlphaFoldDB" id="A0A9P6HQD4"/>
<reference evidence="1" key="2">
    <citation type="submission" date="2020-11" db="EMBL/GenBank/DDBJ databases">
        <authorList>
            <consortium name="DOE Joint Genome Institute"/>
            <person name="Kuo A."/>
            <person name="Miyauchi S."/>
            <person name="Kiss E."/>
            <person name="Drula E."/>
            <person name="Kohler A."/>
            <person name="Sanchez-Garcia M."/>
            <person name="Andreopoulos B."/>
            <person name="Barry K.W."/>
            <person name="Bonito G."/>
            <person name="Buee M."/>
            <person name="Carver A."/>
            <person name="Chen C."/>
            <person name="Cichocki N."/>
            <person name="Clum A."/>
            <person name="Culley D."/>
            <person name="Crous P.W."/>
            <person name="Fauchery L."/>
            <person name="Girlanda M."/>
            <person name="Hayes R."/>
            <person name="Keri Z."/>
            <person name="Labutti K."/>
            <person name="Lipzen A."/>
            <person name="Lombard V."/>
            <person name="Magnuson J."/>
            <person name="Maillard F."/>
            <person name="Morin E."/>
            <person name="Murat C."/>
            <person name="Nolan M."/>
            <person name="Ohm R."/>
            <person name="Pangilinan J."/>
            <person name="Pereira M."/>
            <person name="Perotto S."/>
            <person name="Peter M."/>
            <person name="Riley R."/>
            <person name="Sitrit Y."/>
            <person name="Stielow B."/>
            <person name="Szollosi G."/>
            <person name="Zifcakova L."/>
            <person name="Stursova M."/>
            <person name="Spatafora J.W."/>
            <person name="Tedersoo L."/>
            <person name="Vaario L.-M."/>
            <person name="Yamada A."/>
            <person name="Yan M."/>
            <person name="Wang P."/>
            <person name="Xu J."/>
            <person name="Bruns T."/>
            <person name="Baldrian P."/>
            <person name="Vilgalys R."/>
            <person name="Henrissat B."/>
            <person name="Grigoriev I.V."/>
            <person name="Hibbett D."/>
            <person name="Nagy L.G."/>
            <person name="Martin F.M."/>
        </authorList>
    </citation>
    <scope>NUCLEOTIDE SEQUENCE</scope>
    <source>
        <strain evidence="1">UH-Tt-Lm1</strain>
    </source>
</reference>
<proteinExistence type="predicted"/>
<comment type="caution">
    <text evidence="1">The sequence shown here is derived from an EMBL/GenBank/DDBJ whole genome shotgun (WGS) entry which is preliminary data.</text>
</comment>
<sequence>MANGEEAVFDVIAVVVDSCLEAPPGYAKSKFPFFRRWIKVTAIADPSFDAAVEASKLLCSFMGLCVDNAVPPPQFLASGANCFRPSAAMLTSLQITPGAAAVPIPTLENPDPFEAAIQAGHGKFVFSKDNEVFFFGDGTTATGYLFPYVSGAFHKQHYRDIVRREILPNKIRPGQIVQVRMALRLLKQPNDSFIFRELLRGIYVIDGGLSMDIARKMAGQVLSKANRAGKEAKFYNVVRKVGAHAYDIPRSRPKMFAYNRDTPGSSIPYGLAGGTFARPDNTNSYRAISSIMGREVNEVDIRKLEKKIEEGMGNAGRLKRARNALLNISIRVPPELLGYIFLCIVGDHNRLHSLHGACYRFLFVCHRWYHVARSTPELWTFWGHKLAHWLSRFDRSGALPVDLTLSGFRGGSTFPVCRPLLAALRDHAERDIVRSLNLWSERKGVLTEVLEALTPDENQLRVSSLQTMALRYVDASAFMARTRFPRLTYLNLASGTHVTDWPTIANHTMALTTLALTLENDGVPSLPSIPELLCLLGRNPHLCNVTISCLWTVRIEEHSPIGSIPMHALKKISIEGGHRSVYHLLRRLHCPQSIDHMFLTTAKSGPRQILDTLGRVVRQHLRHERKFRSDLGIELHCLSDYIQLQASDTTQSADRMQRRTFATFQAHLSEDMDYDEYVQLCRDLMACVPTEEVVYFGGEMAMDIVKQLASMLPNITDVHLIDVEVQTGFLQPDEGGINTKLFPSLQNLCLEDVFPLERGSWQPLREYVAQQTAEGQQISLTIIAPHGHICGTVLREIRALVTVFEVSNVLEGT</sequence>
<accession>A0A9P6HQD4</accession>
<dbReference type="EMBL" id="WIUZ02000001">
    <property type="protein sequence ID" value="KAF9792834.1"/>
    <property type="molecule type" value="Genomic_DNA"/>
</dbReference>